<dbReference type="EMBL" id="NMTZ01000024">
    <property type="protein sequence ID" value="PDX83583.1"/>
    <property type="molecule type" value="Genomic_DNA"/>
</dbReference>
<dbReference type="InterPro" id="IPR010982">
    <property type="entry name" value="Lambda_DNA-bd_dom_sf"/>
</dbReference>
<dbReference type="RefSeq" id="WP_097779815.1">
    <property type="nucleotide sequence ID" value="NZ_JAKNHV010000001.1"/>
</dbReference>
<dbReference type="Gene3D" id="1.10.260.40">
    <property type="entry name" value="lambda repressor-like DNA-binding domains"/>
    <property type="match status" value="1"/>
</dbReference>
<dbReference type="AlphaFoldDB" id="A0A2A7AWR4"/>
<dbReference type="CDD" id="cd00093">
    <property type="entry name" value="HTH_XRE"/>
    <property type="match status" value="1"/>
</dbReference>
<gene>
    <name evidence="1" type="ORF">CGS59_09910</name>
</gene>
<name>A0A2A7AWR4_9FIRM</name>
<protein>
    <submittedName>
        <fullName evidence="1">Uncharacterized protein</fullName>
    </submittedName>
</protein>
<comment type="caution">
    <text evidence="1">The sequence shown here is derived from an EMBL/GenBank/DDBJ whole genome shotgun (WGS) entry which is preliminary data.</text>
</comment>
<reference evidence="1 2" key="1">
    <citation type="journal article" date="2017" name="Front. Microbiol.">
        <title>New Insights into the Diversity of the Genus Faecalibacterium.</title>
        <authorList>
            <person name="Benevides L."/>
            <person name="Burman S."/>
            <person name="Martin R."/>
            <person name="Robert V."/>
            <person name="Thomas M."/>
            <person name="Miquel S."/>
            <person name="Chain F."/>
            <person name="Sokol H."/>
            <person name="Bermudez-Humaran L.G."/>
            <person name="Morrison M."/>
            <person name="Langella P."/>
            <person name="Azevedo V.A."/>
            <person name="Chatel J.M."/>
            <person name="Soares S."/>
        </authorList>
    </citation>
    <scope>NUCLEOTIDE SEQUENCE [LARGE SCALE GENOMIC DNA]</scope>
    <source>
        <strain evidence="1 2">CNCM I 4644</strain>
    </source>
</reference>
<evidence type="ECO:0000313" key="2">
    <source>
        <dbReference type="Proteomes" id="UP000220480"/>
    </source>
</evidence>
<organism evidence="1 2">
    <name type="scientific">Faecalibacterium prausnitzii</name>
    <dbReference type="NCBI Taxonomy" id="853"/>
    <lineage>
        <taxon>Bacteria</taxon>
        <taxon>Bacillati</taxon>
        <taxon>Bacillota</taxon>
        <taxon>Clostridia</taxon>
        <taxon>Eubacteriales</taxon>
        <taxon>Oscillospiraceae</taxon>
        <taxon>Faecalibacterium</taxon>
    </lineage>
</organism>
<proteinExistence type="predicted"/>
<evidence type="ECO:0000313" key="1">
    <source>
        <dbReference type="EMBL" id="PDX83583.1"/>
    </source>
</evidence>
<dbReference type="Proteomes" id="UP000220480">
    <property type="component" value="Unassembled WGS sequence"/>
</dbReference>
<dbReference type="GO" id="GO:0003677">
    <property type="term" value="F:DNA binding"/>
    <property type="evidence" value="ECO:0007669"/>
    <property type="project" value="InterPro"/>
</dbReference>
<sequence>MNTNFCCETSNETQLLARIWNERLGKLIKKNFGTQKEFAQKFKETFGVGNQADVSRWINVGTLSAKGKMIGFPEYPTMKKIATFFNVTVGYLTGETDYETFEMERTCKYLGIIEGTGNVIKYITGSSHDCIEWGKQAGTYQRIINNLLMAEQFPTFIRDLKELDAAYYDDIQRYEELKRTYGETLLNEVAELQCDKKIDYEYDPSAPKLTNIQIEAWNALKKDEGKSYDNSFKLKLARYELHEDFERLIDSLYPR</sequence>
<accession>A0A2A7AWR4</accession>
<dbReference type="InterPro" id="IPR001387">
    <property type="entry name" value="Cro/C1-type_HTH"/>
</dbReference>